<dbReference type="Proteomes" id="UP000596827">
    <property type="component" value="Unassembled WGS sequence"/>
</dbReference>
<evidence type="ECO:0000313" key="2">
    <source>
        <dbReference type="Proteomes" id="UP000596827"/>
    </source>
</evidence>
<protein>
    <submittedName>
        <fullName evidence="1">Uncharacterized protein</fullName>
    </submittedName>
</protein>
<accession>A0A923M5H1</accession>
<dbReference type="AlphaFoldDB" id="A0A923M5H1"/>
<reference evidence="1" key="1">
    <citation type="submission" date="2020-08" db="EMBL/GenBank/DDBJ databases">
        <title>Ramlibacter sp. GTP1 16S ribosomal RNA gene genome sequencing and assembly.</title>
        <authorList>
            <person name="Kang M."/>
        </authorList>
    </citation>
    <scope>NUCLEOTIDE SEQUENCE</scope>
    <source>
        <strain evidence="1">GTP1</strain>
    </source>
</reference>
<dbReference type="EMBL" id="JACORU010000001">
    <property type="protein sequence ID" value="MBC5763121.1"/>
    <property type="molecule type" value="Genomic_DNA"/>
</dbReference>
<comment type="caution">
    <text evidence="1">The sequence shown here is derived from an EMBL/GenBank/DDBJ whole genome shotgun (WGS) entry which is preliminary data.</text>
</comment>
<evidence type="ECO:0000313" key="1">
    <source>
        <dbReference type="EMBL" id="MBC5763121.1"/>
    </source>
</evidence>
<gene>
    <name evidence="1" type="ORF">H8R02_01570</name>
</gene>
<sequence length="142" mass="15271">MKAMIGRLFARREAGSGAANSSQLTNSDIESYYLKVIAECLRRMLVPAESIEIDVRRSGTGPTGLTAFAGYVRIVRWDPVLTPVLLQNMPVIDARIRKVAAASVILEHTHFAGIWFQATSSTVGAPKTLLGVPAEIVVTSGC</sequence>
<keyword evidence="2" id="KW-1185">Reference proteome</keyword>
<dbReference type="RefSeq" id="WP_187079584.1">
    <property type="nucleotide sequence ID" value="NZ_JACORU010000001.1"/>
</dbReference>
<name>A0A923M5H1_9BURK</name>
<organism evidence="1 2">
    <name type="scientific">Ramlibacter albus</name>
    <dbReference type="NCBI Taxonomy" id="2079448"/>
    <lineage>
        <taxon>Bacteria</taxon>
        <taxon>Pseudomonadati</taxon>
        <taxon>Pseudomonadota</taxon>
        <taxon>Betaproteobacteria</taxon>
        <taxon>Burkholderiales</taxon>
        <taxon>Comamonadaceae</taxon>
        <taxon>Ramlibacter</taxon>
    </lineage>
</organism>
<proteinExistence type="predicted"/>